<feature type="domain" description="GGDEF" evidence="2">
    <location>
        <begin position="99"/>
        <end position="227"/>
    </location>
</feature>
<dbReference type="PROSITE" id="PS50883">
    <property type="entry name" value="EAL"/>
    <property type="match status" value="1"/>
</dbReference>
<dbReference type="NCBIfam" id="TIGR00254">
    <property type="entry name" value="GGDEF"/>
    <property type="match status" value="1"/>
</dbReference>
<evidence type="ECO:0000313" key="3">
    <source>
        <dbReference type="EMBL" id="MBT1443406.1"/>
    </source>
</evidence>
<evidence type="ECO:0000259" key="2">
    <source>
        <dbReference type="PROSITE" id="PS50887"/>
    </source>
</evidence>
<dbReference type="SMART" id="SM00267">
    <property type="entry name" value="GGDEF"/>
    <property type="match status" value="1"/>
</dbReference>
<dbReference type="InterPro" id="IPR029787">
    <property type="entry name" value="Nucleotide_cyclase"/>
</dbReference>
<evidence type="ECO:0000313" key="4">
    <source>
        <dbReference type="Proteomes" id="UP001195903"/>
    </source>
</evidence>
<protein>
    <submittedName>
        <fullName evidence="3">Bifunctional diguanylate cyclase/phosphodiesterase</fullName>
    </submittedName>
</protein>
<feature type="domain" description="EAL" evidence="1">
    <location>
        <begin position="236"/>
        <end position="489"/>
    </location>
</feature>
<organism evidence="3 4">
    <name type="scientific">Shewanella jiangmenensis</name>
    <dbReference type="NCBI Taxonomy" id="2837387"/>
    <lineage>
        <taxon>Bacteria</taxon>
        <taxon>Pseudomonadati</taxon>
        <taxon>Pseudomonadota</taxon>
        <taxon>Gammaproteobacteria</taxon>
        <taxon>Alteromonadales</taxon>
        <taxon>Shewanellaceae</taxon>
        <taxon>Shewanella</taxon>
    </lineage>
</organism>
<proteinExistence type="predicted"/>
<dbReference type="Pfam" id="PF00563">
    <property type="entry name" value="EAL"/>
    <property type="match status" value="1"/>
</dbReference>
<name>A0ABS5UZ08_9GAMM</name>
<dbReference type="PROSITE" id="PS50887">
    <property type="entry name" value="GGDEF"/>
    <property type="match status" value="1"/>
</dbReference>
<comment type="caution">
    <text evidence="3">The sequence shown here is derived from an EMBL/GenBank/DDBJ whole genome shotgun (WGS) entry which is preliminary data.</text>
</comment>
<dbReference type="SUPFAM" id="SSF141868">
    <property type="entry name" value="EAL domain-like"/>
    <property type="match status" value="1"/>
</dbReference>
<dbReference type="InterPro" id="IPR001633">
    <property type="entry name" value="EAL_dom"/>
</dbReference>
<dbReference type="PANTHER" id="PTHR33121">
    <property type="entry name" value="CYCLIC DI-GMP PHOSPHODIESTERASE PDEF"/>
    <property type="match status" value="1"/>
</dbReference>
<dbReference type="Proteomes" id="UP001195903">
    <property type="component" value="Unassembled WGS sequence"/>
</dbReference>
<dbReference type="Pfam" id="PF00990">
    <property type="entry name" value="GGDEF"/>
    <property type="match status" value="1"/>
</dbReference>
<dbReference type="Gene3D" id="3.30.70.270">
    <property type="match status" value="1"/>
</dbReference>
<dbReference type="InterPro" id="IPR000160">
    <property type="entry name" value="GGDEF_dom"/>
</dbReference>
<dbReference type="SMART" id="SM00052">
    <property type="entry name" value="EAL"/>
    <property type="match status" value="1"/>
</dbReference>
<dbReference type="EMBL" id="JAHEPS010000001">
    <property type="protein sequence ID" value="MBT1443406.1"/>
    <property type="molecule type" value="Genomic_DNA"/>
</dbReference>
<dbReference type="RefSeq" id="WP_214505592.1">
    <property type="nucleotide sequence ID" value="NZ_JAHEPS010000001.1"/>
</dbReference>
<dbReference type="SUPFAM" id="SSF55073">
    <property type="entry name" value="Nucleotide cyclase"/>
    <property type="match status" value="1"/>
</dbReference>
<accession>A0ABS5UZ08</accession>
<dbReference type="InterPro" id="IPR043128">
    <property type="entry name" value="Rev_trsase/Diguanyl_cyclase"/>
</dbReference>
<reference evidence="3 4" key="1">
    <citation type="submission" date="2021-05" db="EMBL/GenBank/DDBJ databases">
        <title>Shewanella sp. JM162201.</title>
        <authorList>
            <person name="Xu S."/>
            <person name="Li A."/>
        </authorList>
    </citation>
    <scope>NUCLEOTIDE SEQUENCE [LARGE SCALE GENOMIC DNA]</scope>
    <source>
        <strain evidence="3 4">JM162201</strain>
    </source>
</reference>
<keyword evidence="4" id="KW-1185">Reference proteome</keyword>
<dbReference type="InterPro" id="IPR035919">
    <property type="entry name" value="EAL_sf"/>
</dbReference>
<dbReference type="InterPro" id="IPR050706">
    <property type="entry name" value="Cyclic-di-GMP_PDE-like"/>
</dbReference>
<dbReference type="Gene3D" id="3.20.20.450">
    <property type="entry name" value="EAL domain"/>
    <property type="match status" value="1"/>
</dbReference>
<sequence>MIYVAVLLALVLVLVCWLWYRQSRQLELFLHRLSQELAAKTPTRQPLSLTSVPDAFWPLLQNLQQLLQSAPSHSGKDKLTGLPNRVGFKRAMAHAMPVTCGTLVLIDLYRFRYVNDLFGFVFGDKLLHGFSDRLRLMTPRPKLLARMNGDEFLLYFETALDEAELSDIKQRLQQPFLIADTPVALRLQLGYLQLDEHHADVSQMLRRVDLALKRARSNKEMIAAYALDDDISQRRELSIINSLPKALAQHQLYLVYQPKESLHRGGCEQVEALIRWDHPELGFISPGEFIPLAEYAGMIDLVSAWALEQVLVQQGRWRREGIMLRVAVNLSVEDLQQGNLPLTVEQALARHQLPGEVLALEITESTLMSNPSKATENINKIRALGVKIAIDDFGTGHSSLAYLKDLPADEVKIDKAFLSGIEHDSRAQNIMATSIQLAKGLGFEVTVEGVESHELRQILKHMGADNIQGDFFARPMRAMELEVDLRRLGIACGA</sequence>
<evidence type="ECO:0000259" key="1">
    <source>
        <dbReference type="PROSITE" id="PS50883"/>
    </source>
</evidence>
<dbReference type="PANTHER" id="PTHR33121:SF71">
    <property type="entry name" value="OXYGEN SENSOR PROTEIN DOSP"/>
    <property type="match status" value="1"/>
</dbReference>
<dbReference type="CDD" id="cd01949">
    <property type="entry name" value="GGDEF"/>
    <property type="match status" value="1"/>
</dbReference>
<gene>
    <name evidence="3" type="ORF">KJI95_02565</name>
</gene>
<dbReference type="CDD" id="cd01948">
    <property type="entry name" value="EAL"/>
    <property type="match status" value="1"/>
</dbReference>